<comment type="similarity">
    <text evidence="2">Belongs to the SusD family.</text>
</comment>
<comment type="subcellular location">
    <subcellularLocation>
        <location evidence="1">Cell outer membrane</location>
    </subcellularLocation>
</comment>
<proteinExistence type="inferred from homology"/>
<feature type="domain" description="RagB/SusD" evidence="6">
    <location>
        <begin position="332"/>
        <end position="473"/>
    </location>
</feature>
<reference evidence="9" key="1">
    <citation type="submission" date="2016-10" db="EMBL/GenBank/DDBJ databases">
        <authorList>
            <person name="Varghese N."/>
            <person name="Submissions S."/>
        </authorList>
    </citation>
    <scope>NUCLEOTIDE SEQUENCE [LARGE SCALE GENOMIC DNA]</scope>
    <source>
        <strain evidence="9">DSM 19315</strain>
    </source>
</reference>
<evidence type="ECO:0000256" key="1">
    <source>
        <dbReference type="ARBA" id="ARBA00004442"/>
    </source>
</evidence>
<dbReference type="SUPFAM" id="SSF48452">
    <property type="entry name" value="TPR-like"/>
    <property type="match status" value="1"/>
</dbReference>
<evidence type="ECO:0000256" key="5">
    <source>
        <dbReference type="ARBA" id="ARBA00023237"/>
    </source>
</evidence>
<gene>
    <name evidence="8" type="ORF">SAMN04487988_105106</name>
</gene>
<dbReference type="Proteomes" id="UP000199642">
    <property type="component" value="Unassembled WGS sequence"/>
</dbReference>
<sequence length="475" mass="53717">MKKIYNLIAFGLLTLSLGCDDFLDKSPTFQENSANFYVTETDFVIALMGAYDGLQQVYNTNNAGGLWVFTDLRTDIAEVRSTAGANWDAYSDFILFSNNLHLETHWNRSFNVIYRSNVILERVLTAELSDVQKSNIEAEARFIRGLVYFDLVRLFGEVPLVSRPVSITESYDILRESTDNVYAQIIEDLEFASLFLPDARTGNQQGLAIKSAAVGLLAKVYLTRGDYQKSSELCKQIIDSGNFRLLDSYEEVFSLSFPNQENIFEIQYASNSNNEGSRFFQVFMPQGTLNGQGQGYCVPTQHFADSFEQGDLRKDFIIISDLPGSMFPGTMGSYKYRDPSAGVADGGNNWIVLRYADVLLMYAEAINKIEFGNPAAFNALNEVRNRAGLSSLSTQELPNQTSFDLAVENERKIELSFEGHRWFDLVRRNRFLEVMNNEYNHPSNVIVTEAYNLYPIPLSVINTNSRITQNPGYDF</sequence>
<accession>A0A1I2SZ15</accession>
<evidence type="ECO:0000259" key="6">
    <source>
        <dbReference type="Pfam" id="PF07980"/>
    </source>
</evidence>
<dbReference type="InterPro" id="IPR033985">
    <property type="entry name" value="SusD-like_N"/>
</dbReference>
<evidence type="ECO:0000256" key="4">
    <source>
        <dbReference type="ARBA" id="ARBA00023136"/>
    </source>
</evidence>
<keyword evidence="4" id="KW-0472">Membrane</keyword>
<dbReference type="OrthoDB" id="691907at2"/>
<dbReference type="PROSITE" id="PS51257">
    <property type="entry name" value="PROKAR_LIPOPROTEIN"/>
    <property type="match status" value="1"/>
</dbReference>
<feature type="domain" description="SusD-like N-terminal" evidence="7">
    <location>
        <begin position="21"/>
        <end position="222"/>
    </location>
</feature>
<dbReference type="EMBL" id="FOPC01000005">
    <property type="protein sequence ID" value="SFG57169.1"/>
    <property type="molecule type" value="Genomic_DNA"/>
</dbReference>
<dbReference type="AlphaFoldDB" id="A0A1I2SZ15"/>
<evidence type="ECO:0000313" key="8">
    <source>
        <dbReference type="EMBL" id="SFG57169.1"/>
    </source>
</evidence>
<dbReference type="RefSeq" id="WP_092790690.1">
    <property type="nucleotide sequence ID" value="NZ_FOPC01000005.1"/>
</dbReference>
<name>A0A1I2SZ15_9BACT</name>
<keyword evidence="9" id="KW-1185">Reference proteome</keyword>
<dbReference type="GO" id="GO:0009279">
    <property type="term" value="C:cell outer membrane"/>
    <property type="evidence" value="ECO:0007669"/>
    <property type="project" value="UniProtKB-SubCell"/>
</dbReference>
<dbReference type="Pfam" id="PF07980">
    <property type="entry name" value="SusD_RagB"/>
    <property type="match status" value="1"/>
</dbReference>
<evidence type="ECO:0000313" key="9">
    <source>
        <dbReference type="Proteomes" id="UP000199642"/>
    </source>
</evidence>
<protein>
    <submittedName>
        <fullName evidence="8">RagB/SusD domain-containing protein</fullName>
    </submittedName>
</protein>
<dbReference type="STRING" id="435880.SAMN04487988_105106"/>
<organism evidence="8 9">
    <name type="scientific">Algoriphagus hitonicola</name>
    <dbReference type="NCBI Taxonomy" id="435880"/>
    <lineage>
        <taxon>Bacteria</taxon>
        <taxon>Pseudomonadati</taxon>
        <taxon>Bacteroidota</taxon>
        <taxon>Cytophagia</taxon>
        <taxon>Cytophagales</taxon>
        <taxon>Cyclobacteriaceae</taxon>
        <taxon>Algoriphagus</taxon>
    </lineage>
</organism>
<keyword evidence="3" id="KW-0732">Signal</keyword>
<dbReference type="CDD" id="cd08977">
    <property type="entry name" value="SusD"/>
    <property type="match status" value="1"/>
</dbReference>
<dbReference type="Pfam" id="PF14322">
    <property type="entry name" value="SusD-like_3"/>
    <property type="match status" value="1"/>
</dbReference>
<dbReference type="InterPro" id="IPR012944">
    <property type="entry name" value="SusD_RagB_dom"/>
</dbReference>
<dbReference type="Gene3D" id="1.25.40.390">
    <property type="match status" value="1"/>
</dbReference>
<evidence type="ECO:0000259" key="7">
    <source>
        <dbReference type="Pfam" id="PF14322"/>
    </source>
</evidence>
<dbReference type="InterPro" id="IPR011990">
    <property type="entry name" value="TPR-like_helical_dom_sf"/>
</dbReference>
<evidence type="ECO:0000256" key="2">
    <source>
        <dbReference type="ARBA" id="ARBA00006275"/>
    </source>
</evidence>
<keyword evidence="5" id="KW-0998">Cell outer membrane</keyword>
<evidence type="ECO:0000256" key="3">
    <source>
        <dbReference type="ARBA" id="ARBA00022729"/>
    </source>
</evidence>